<protein>
    <submittedName>
        <fullName evidence="2">Aminotransferase class V-fold PLP-dependent enzyme</fullName>
    </submittedName>
</protein>
<name>A0ABS2G6S9_FUSMR</name>
<dbReference type="InterPro" id="IPR015424">
    <property type="entry name" value="PyrdxlP-dep_Trfase"/>
</dbReference>
<evidence type="ECO:0000259" key="1">
    <source>
        <dbReference type="Pfam" id="PF00266"/>
    </source>
</evidence>
<dbReference type="SUPFAM" id="SSF53383">
    <property type="entry name" value="PLP-dependent transferases"/>
    <property type="match status" value="1"/>
</dbReference>
<comment type="caution">
    <text evidence="2">The sequence shown here is derived from an EMBL/GenBank/DDBJ whole genome shotgun (WGS) entry which is preliminary data.</text>
</comment>
<dbReference type="Gene3D" id="3.90.1150.10">
    <property type="entry name" value="Aspartate Aminotransferase, domain 1"/>
    <property type="match status" value="1"/>
</dbReference>
<keyword evidence="3" id="KW-1185">Reference proteome</keyword>
<organism evidence="2 3">
    <name type="scientific">Fusobacterium mortiferum</name>
    <dbReference type="NCBI Taxonomy" id="850"/>
    <lineage>
        <taxon>Bacteria</taxon>
        <taxon>Fusobacteriati</taxon>
        <taxon>Fusobacteriota</taxon>
        <taxon>Fusobacteriia</taxon>
        <taxon>Fusobacteriales</taxon>
        <taxon>Fusobacteriaceae</taxon>
        <taxon>Fusobacterium</taxon>
    </lineage>
</organism>
<dbReference type="Pfam" id="PF00266">
    <property type="entry name" value="Aminotran_5"/>
    <property type="match status" value="1"/>
</dbReference>
<gene>
    <name evidence="2" type="ORF">H6A04_11630</name>
</gene>
<sequence>RDIVYYDNASTTYPKFERFYKETMKIYEECGVNFSRNNSKKSNDASIIKTKLIENLQKIFSTQNNIILNSSATFSLNEIISGLDYTKIKTVYISPFEHNSSYRVIKKMAKEKGVQIKVLKFDKFELDIENMKMQFISQKPDLIICNHASNVFGNILPIKEIFEEGKKYDAITVLDATQTGGVLNFNEVAKLSDFIVFAGHKNLYGPSGIGGFVYNKKIHLAPLLYGGTGIKSEEEDMPVELPERFEAGSPNILGMIGLKISTEEILKIGIEEIRRKKAENIEKLYDVLEEYSYDLEILSDKENNIGIISIIGKDYTPQEIESMLMDEDIVTRRGLHCAPLAHKHIGTINSSGTVRLSVGYFNDDKDLERFKEVLEGIF</sequence>
<dbReference type="InterPro" id="IPR000192">
    <property type="entry name" value="Aminotrans_V_dom"/>
</dbReference>
<keyword evidence="2" id="KW-0032">Aminotransferase</keyword>
<keyword evidence="2" id="KW-0808">Transferase</keyword>
<dbReference type="GO" id="GO:0008483">
    <property type="term" value="F:transaminase activity"/>
    <property type="evidence" value="ECO:0007669"/>
    <property type="project" value="UniProtKB-KW"/>
</dbReference>
<evidence type="ECO:0000313" key="2">
    <source>
        <dbReference type="EMBL" id="MBM6876278.1"/>
    </source>
</evidence>
<dbReference type="RefSeq" id="WP_204716888.1">
    <property type="nucleotide sequence ID" value="NZ_JACJLT010000260.1"/>
</dbReference>
<feature type="domain" description="Aminotransferase class V" evidence="1">
    <location>
        <begin position="4"/>
        <end position="370"/>
    </location>
</feature>
<dbReference type="PANTHER" id="PTHR43586">
    <property type="entry name" value="CYSTEINE DESULFURASE"/>
    <property type="match status" value="1"/>
</dbReference>
<proteinExistence type="predicted"/>
<dbReference type="Gene3D" id="3.40.640.10">
    <property type="entry name" value="Type I PLP-dependent aspartate aminotransferase-like (Major domain)"/>
    <property type="match status" value="1"/>
</dbReference>
<dbReference type="InterPro" id="IPR015422">
    <property type="entry name" value="PyrdxlP-dep_Trfase_small"/>
</dbReference>
<accession>A0ABS2G6S9</accession>
<dbReference type="EMBL" id="JACJLT010000260">
    <property type="protein sequence ID" value="MBM6876278.1"/>
    <property type="molecule type" value="Genomic_DNA"/>
</dbReference>
<dbReference type="PANTHER" id="PTHR43586:SF4">
    <property type="entry name" value="ISOPENICILLIN N EPIMERASE"/>
    <property type="match status" value="1"/>
</dbReference>
<dbReference type="Proteomes" id="UP000728968">
    <property type="component" value="Unassembled WGS sequence"/>
</dbReference>
<evidence type="ECO:0000313" key="3">
    <source>
        <dbReference type="Proteomes" id="UP000728968"/>
    </source>
</evidence>
<dbReference type="InterPro" id="IPR015421">
    <property type="entry name" value="PyrdxlP-dep_Trfase_major"/>
</dbReference>
<reference evidence="2 3" key="1">
    <citation type="journal article" date="2021" name="Sci. Rep.">
        <title>The distribution of antibiotic resistance genes in chicken gut microbiota commensals.</title>
        <authorList>
            <person name="Juricova H."/>
            <person name="Matiasovicova J."/>
            <person name="Kubasova T."/>
            <person name="Cejkova D."/>
            <person name="Rychlik I."/>
        </authorList>
    </citation>
    <scope>NUCLEOTIDE SEQUENCE [LARGE SCALE GENOMIC DNA]</scope>
    <source>
        <strain evidence="2 3">An425</strain>
    </source>
</reference>
<feature type="non-terminal residue" evidence="2">
    <location>
        <position position="1"/>
    </location>
</feature>